<reference evidence="1 2" key="1">
    <citation type="submission" date="2018-08" db="EMBL/GenBank/DDBJ databases">
        <title>Genome and evolution of the arbuscular mycorrhizal fungus Diversispora epigaea (formerly Glomus versiforme) and its bacterial endosymbionts.</title>
        <authorList>
            <person name="Sun X."/>
            <person name="Fei Z."/>
            <person name="Harrison M."/>
        </authorList>
    </citation>
    <scope>NUCLEOTIDE SEQUENCE [LARGE SCALE GENOMIC DNA]</scope>
    <source>
        <strain evidence="1 2">IT104</strain>
    </source>
</reference>
<dbReference type="Proteomes" id="UP000266861">
    <property type="component" value="Unassembled WGS sequence"/>
</dbReference>
<organism evidence="1 2">
    <name type="scientific">Diversispora epigaea</name>
    <dbReference type="NCBI Taxonomy" id="1348612"/>
    <lineage>
        <taxon>Eukaryota</taxon>
        <taxon>Fungi</taxon>
        <taxon>Fungi incertae sedis</taxon>
        <taxon>Mucoromycota</taxon>
        <taxon>Glomeromycotina</taxon>
        <taxon>Glomeromycetes</taxon>
        <taxon>Diversisporales</taxon>
        <taxon>Diversisporaceae</taxon>
        <taxon>Diversispora</taxon>
    </lineage>
</organism>
<dbReference type="AlphaFoldDB" id="A0A397J310"/>
<name>A0A397J310_9GLOM</name>
<evidence type="ECO:0000313" key="1">
    <source>
        <dbReference type="EMBL" id="RHZ81767.1"/>
    </source>
</evidence>
<comment type="caution">
    <text evidence="1">The sequence shown here is derived from an EMBL/GenBank/DDBJ whole genome shotgun (WGS) entry which is preliminary data.</text>
</comment>
<protein>
    <submittedName>
        <fullName evidence="1">Uncharacterized protein</fullName>
    </submittedName>
</protein>
<accession>A0A397J310</accession>
<keyword evidence="2" id="KW-1185">Reference proteome</keyword>
<evidence type="ECO:0000313" key="2">
    <source>
        <dbReference type="Proteomes" id="UP000266861"/>
    </source>
</evidence>
<gene>
    <name evidence="1" type="ORF">Glove_117g96</name>
</gene>
<sequence>MMKNLSRHIQNQSSYFHKELENVQSNENNIKIITIKSSIYDRIFGVILKENFNDLLNFCDDIIANYSSLTFESSKSNFLPEFTSVKWEIAQNPTLPTNLGE</sequence>
<proteinExistence type="predicted"/>
<dbReference type="EMBL" id="PQFF01000109">
    <property type="protein sequence ID" value="RHZ81767.1"/>
    <property type="molecule type" value="Genomic_DNA"/>
</dbReference>